<dbReference type="InterPro" id="IPR028098">
    <property type="entry name" value="Glyco_trans_4-like_N"/>
</dbReference>
<dbReference type="AlphaFoldDB" id="A0A6L9XU56"/>
<evidence type="ECO:0000256" key="1">
    <source>
        <dbReference type="ARBA" id="ARBA00022676"/>
    </source>
</evidence>
<dbReference type="Pfam" id="PF13692">
    <property type="entry name" value="Glyco_trans_1_4"/>
    <property type="match status" value="1"/>
</dbReference>
<evidence type="ECO:0000313" key="4">
    <source>
        <dbReference type="EMBL" id="NEN04807.1"/>
    </source>
</evidence>
<organism evidence="4 5">
    <name type="scientific">Leifsonia tongyongensis</name>
    <dbReference type="NCBI Taxonomy" id="1268043"/>
    <lineage>
        <taxon>Bacteria</taxon>
        <taxon>Bacillati</taxon>
        <taxon>Actinomycetota</taxon>
        <taxon>Actinomycetes</taxon>
        <taxon>Micrococcales</taxon>
        <taxon>Microbacteriaceae</taxon>
        <taxon>Leifsonia</taxon>
    </lineage>
</organism>
<dbReference type="Pfam" id="PF13439">
    <property type="entry name" value="Glyco_transf_4"/>
    <property type="match status" value="1"/>
</dbReference>
<dbReference type="PANTHER" id="PTHR12526:SF510">
    <property type="entry name" value="D-INOSITOL 3-PHOSPHATE GLYCOSYLTRANSFERASE"/>
    <property type="match status" value="1"/>
</dbReference>
<reference evidence="4 5" key="1">
    <citation type="journal article" date="2014" name="J. Microbiol.">
        <title>Diaminobutyricibacter tongyongensis gen. nov., sp. nov. and Homoserinibacter gongjuensis gen. nov., sp. nov. belong to the family Microbacteriaceae.</title>
        <authorList>
            <person name="Kim S.J."/>
            <person name="Ahn J.H."/>
            <person name="Weon H.Y."/>
            <person name="Hamada M."/>
            <person name="Suzuki K."/>
            <person name="Kwon S.W."/>
        </authorList>
    </citation>
    <scope>NUCLEOTIDE SEQUENCE [LARGE SCALE GENOMIC DNA]</scope>
    <source>
        <strain evidence="4 5">NBRC 108724</strain>
    </source>
</reference>
<dbReference type="PANTHER" id="PTHR12526">
    <property type="entry name" value="GLYCOSYLTRANSFERASE"/>
    <property type="match status" value="1"/>
</dbReference>
<keyword evidence="5" id="KW-1185">Reference proteome</keyword>
<proteinExistence type="predicted"/>
<dbReference type="Proteomes" id="UP000474967">
    <property type="component" value="Unassembled WGS sequence"/>
</dbReference>
<evidence type="ECO:0000256" key="2">
    <source>
        <dbReference type="ARBA" id="ARBA00022679"/>
    </source>
</evidence>
<dbReference type="EMBL" id="JAAGWY010000001">
    <property type="protein sequence ID" value="NEN04807.1"/>
    <property type="molecule type" value="Genomic_DNA"/>
</dbReference>
<evidence type="ECO:0000259" key="3">
    <source>
        <dbReference type="Pfam" id="PF13439"/>
    </source>
</evidence>
<keyword evidence="1" id="KW-0328">Glycosyltransferase</keyword>
<feature type="domain" description="Glycosyltransferase subfamily 4-like N-terminal" evidence="3">
    <location>
        <begin position="96"/>
        <end position="240"/>
    </location>
</feature>
<dbReference type="GO" id="GO:0016757">
    <property type="term" value="F:glycosyltransferase activity"/>
    <property type="evidence" value="ECO:0007669"/>
    <property type="project" value="UniProtKB-KW"/>
</dbReference>
<gene>
    <name evidence="4" type="ORF">G3T36_02885</name>
</gene>
<dbReference type="CDD" id="cd03801">
    <property type="entry name" value="GT4_PimA-like"/>
    <property type="match status" value="1"/>
</dbReference>
<accession>A0A6L9XU56</accession>
<dbReference type="Gene3D" id="3.40.50.2000">
    <property type="entry name" value="Glycogen Phosphorylase B"/>
    <property type="match status" value="2"/>
</dbReference>
<evidence type="ECO:0000313" key="5">
    <source>
        <dbReference type="Proteomes" id="UP000474967"/>
    </source>
</evidence>
<sequence>MTMSQGSASSGGRRRRGRAAARAETAFFGAVVTATDLLPPRIRYGYVHPLTARMFRRPLRHLAAIGVRSGAIALPPATSSFPATLCCALLTGSMEVGGIGSVIEVLAAAFPMAGVRAVVICTADGARAARLRSRGVDVVVAANEAEAERALRELNPDVIESHSAPLPLEDAAIASGIPVVPVLHNMEIHFSRARWRRFARVLGSSPAAIGVSESVREFHARHVGAELAERIRVVANAVPSESAPDADERRAARAALARTLGTDLAGDFVLVSLTRYDAQKNVAGLVSSFLATVTADQVRLVVAGEPSDWAELRRADALRRCSDRADRVTLLGRSDARALLAAADGFILDSFFEGWPVAATEAAETGLGLVLGDFGGARELVDRDRGGSFLIPNPCGPAERVSDAAVARARRRSRRQPNAHELGAAVDALVLRARDDSRAPVRTWAPGEQLTAMVEGHADVLRRAVARGLVEARVGRVEGSS</sequence>
<protein>
    <submittedName>
        <fullName evidence="4">Glycosyltransferase family 4 protein</fullName>
    </submittedName>
</protein>
<keyword evidence="2 4" id="KW-0808">Transferase</keyword>
<comment type="caution">
    <text evidence="4">The sequence shown here is derived from an EMBL/GenBank/DDBJ whole genome shotgun (WGS) entry which is preliminary data.</text>
</comment>
<dbReference type="SUPFAM" id="SSF53756">
    <property type="entry name" value="UDP-Glycosyltransferase/glycogen phosphorylase"/>
    <property type="match status" value="1"/>
</dbReference>
<name>A0A6L9XU56_9MICO</name>
<dbReference type="RefSeq" id="WP_163287901.1">
    <property type="nucleotide sequence ID" value="NZ_JAAGWY010000001.1"/>
</dbReference>